<evidence type="ECO:0000313" key="5">
    <source>
        <dbReference type="Proteomes" id="UP000222788"/>
    </source>
</evidence>
<dbReference type="PANTHER" id="PTHR46118:SF4">
    <property type="entry name" value="PROTEIN ABHD11"/>
    <property type="match status" value="1"/>
</dbReference>
<evidence type="ECO:0000259" key="3">
    <source>
        <dbReference type="Pfam" id="PF00561"/>
    </source>
</evidence>
<gene>
    <name evidence="4" type="ORF">CFIMG_004931RA</name>
</gene>
<dbReference type="FunFam" id="3.40.50.1820:FF:000039">
    <property type="entry name" value="Esterase ybfF"/>
    <property type="match status" value="1"/>
</dbReference>
<dbReference type="InterPro" id="IPR029058">
    <property type="entry name" value="AB_hydrolase_fold"/>
</dbReference>
<dbReference type="Proteomes" id="UP000222788">
    <property type="component" value="Unassembled WGS sequence"/>
</dbReference>
<reference evidence="4 5" key="1">
    <citation type="journal article" date="2013" name="Fungal Biol.">
        <title>Analysis of microsatellite markers in the genome of the plant pathogen Ceratocystis fimbriata.</title>
        <authorList>
            <person name="Simpson M.C."/>
            <person name="Wilken P.M."/>
            <person name="Coetzee M.P."/>
            <person name="Wingfield M.J."/>
            <person name="Wingfield B.D."/>
        </authorList>
    </citation>
    <scope>NUCLEOTIDE SEQUENCE [LARGE SCALE GENOMIC DNA]</scope>
    <source>
        <strain evidence="4 5">CBS 114723</strain>
    </source>
</reference>
<dbReference type="Gene3D" id="3.40.50.1820">
    <property type="entry name" value="alpha/beta hydrolase"/>
    <property type="match status" value="1"/>
</dbReference>
<evidence type="ECO:0000313" key="4">
    <source>
        <dbReference type="EMBL" id="PHH51723.1"/>
    </source>
</evidence>
<comment type="similarity">
    <text evidence="1">Belongs to the AB hydrolase superfamily.</text>
</comment>
<dbReference type="Pfam" id="PF00561">
    <property type="entry name" value="Abhydrolase_1"/>
    <property type="match status" value="1"/>
</dbReference>
<name>A0A2C5X102_9PEZI</name>
<proteinExistence type="inferred from homology"/>
<feature type="domain" description="AB hydrolase-1" evidence="3">
    <location>
        <begin position="60"/>
        <end position="295"/>
    </location>
</feature>
<dbReference type="STRING" id="1035309.A0A2C5X102"/>
<organism evidence="4 5">
    <name type="scientific">Ceratocystis fimbriata CBS 114723</name>
    <dbReference type="NCBI Taxonomy" id="1035309"/>
    <lineage>
        <taxon>Eukaryota</taxon>
        <taxon>Fungi</taxon>
        <taxon>Dikarya</taxon>
        <taxon>Ascomycota</taxon>
        <taxon>Pezizomycotina</taxon>
        <taxon>Sordariomycetes</taxon>
        <taxon>Hypocreomycetidae</taxon>
        <taxon>Microascales</taxon>
        <taxon>Ceratocystidaceae</taxon>
        <taxon>Ceratocystis</taxon>
    </lineage>
</organism>
<dbReference type="GO" id="GO:0052689">
    <property type="term" value="F:carboxylic ester hydrolase activity"/>
    <property type="evidence" value="ECO:0007669"/>
    <property type="project" value="TreeGrafter"/>
</dbReference>
<dbReference type="EMBL" id="APWK03000087">
    <property type="protein sequence ID" value="PHH51723.1"/>
    <property type="molecule type" value="Genomic_DNA"/>
</dbReference>
<accession>A0A2C5X102</accession>
<reference evidence="4 5" key="2">
    <citation type="journal article" date="2013" name="IMA Fungus">
        <title>IMA Genome-F 1: Ceratocystis fimbriata: Draft nuclear genome sequence for the plant pathogen, Ceratocystis fimbriata.</title>
        <authorList>
            <person name="Wilken P.M."/>
            <person name="Steenkamp E.T."/>
            <person name="Wingfield M.J."/>
            <person name="de Beer Z.W."/>
            <person name="Wingfield B.D."/>
        </authorList>
    </citation>
    <scope>NUCLEOTIDE SEQUENCE [LARGE SCALE GENOMIC DNA]</scope>
    <source>
        <strain evidence="4 5">CBS 114723</strain>
    </source>
</reference>
<evidence type="ECO:0000256" key="2">
    <source>
        <dbReference type="ARBA" id="ARBA00022801"/>
    </source>
</evidence>
<sequence>MSSTLLSSARLCWKHNVKAAYFHTSTAKTAPIATLFENVPTVQLSFEIQHPPNPLREPRPIVMMHGLFGCKKNNRTISKVLARELRRPVYNIDLRNHGDSPHADRHDYIALAADVHAFINHLEMDKPTVIGHSMGAKTAMTLALAAPDAITDAILVDNSPLDQALGSDFAKYIQIMELIERSNVMTRSEADTILAPYEPSLPVRQFLLQNLYRPTHGAPFKFRNPLAVLAKSLNHMGDFPFKNPKEARFKKPSLFVRGTKSSYVPDEVIPLIGDFFPRFRMVDIDAGHWVISERPAEFKDAVVEFLNRDDGEL</sequence>
<protein>
    <submittedName>
        <fullName evidence="4">Abhydrolase domain-containing protein C22H12.03</fullName>
    </submittedName>
</protein>
<keyword evidence="5" id="KW-1185">Reference proteome</keyword>
<dbReference type="SUPFAM" id="SSF53474">
    <property type="entry name" value="alpha/beta-Hydrolases"/>
    <property type="match status" value="1"/>
</dbReference>
<comment type="caution">
    <text evidence="4">The sequence shown here is derived from an EMBL/GenBank/DDBJ whole genome shotgun (WGS) entry which is preliminary data.</text>
</comment>
<dbReference type="InterPro" id="IPR000073">
    <property type="entry name" value="AB_hydrolase_1"/>
</dbReference>
<dbReference type="GO" id="GO:0005739">
    <property type="term" value="C:mitochondrion"/>
    <property type="evidence" value="ECO:0007669"/>
    <property type="project" value="TreeGrafter"/>
</dbReference>
<evidence type="ECO:0000256" key="1">
    <source>
        <dbReference type="ARBA" id="ARBA00008645"/>
    </source>
</evidence>
<dbReference type="PANTHER" id="PTHR46118">
    <property type="entry name" value="PROTEIN ABHD11"/>
    <property type="match status" value="1"/>
</dbReference>
<dbReference type="AlphaFoldDB" id="A0A2C5X102"/>
<dbReference type="OrthoDB" id="8119704at2759"/>
<keyword evidence="2 4" id="KW-0378">Hydrolase</keyword>